<gene>
    <name evidence="1" type="ORF">S06H3_52119</name>
</gene>
<evidence type="ECO:0000313" key="1">
    <source>
        <dbReference type="EMBL" id="GAI41772.1"/>
    </source>
</evidence>
<accession>X1NCL8</accession>
<feature type="non-terminal residue" evidence="1">
    <location>
        <position position="1"/>
    </location>
</feature>
<proteinExistence type="predicted"/>
<comment type="caution">
    <text evidence="1">The sequence shown here is derived from an EMBL/GenBank/DDBJ whole genome shotgun (WGS) entry which is preliminary data.</text>
</comment>
<dbReference type="AlphaFoldDB" id="X1NCL8"/>
<dbReference type="EMBL" id="BARV01033120">
    <property type="protein sequence ID" value="GAI41772.1"/>
    <property type="molecule type" value="Genomic_DNA"/>
</dbReference>
<name>X1NCL8_9ZZZZ</name>
<protein>
    <submittedName>
        <fullName evidence="1">Uncharacterized protein</fullName>
    </submittedName>
</protein>
<reference evidence="1" key="1">
    <citation type="journal article" date="2014" name="Front. Microbiol.">
        <title>High frequency of phylogenetically diverse reductive dehalogenase-homologous genes in deep subseafloor sedimentary metagenomes.</title>
        <authorList>
            <person name="Kawai M."/>
            <person name="Futagami T."/>
            <person name="Toyoda A."/>
            <person name="Takaki Y."/>
            <person name="Nishi S."/>
            <person name="Hori S."/>
            <person name="Arai W."/>
            <person name="Tsubouchi T."/>
            <person name="Morono Y."/>
            <person name="Uchiyama I."/>
            <person name="Ito T."/>
            <person name="Fujiyama A."/>
            <person name="Inagaki F."/>
            <person name="Takami H."/>
        </authorList>
    </citation>
    <scope>NUCLEOTIDE SEQUENCE</scope>
    <source>
        <strain evidence="1">Expedition CK06-06</strain>
    </source>
</reference>
<organism evidence="1">
    <name type="scientific">marine sediment metagenome</name>
    <dbReference type="NCBI Taxonomy" id="412755"/>
    <lineage>
        <taxon>unclassified sequences</taxon>
        <taxon>metagenomes</taxon>
        <taxon>ecological metagenomes</taxon>
    </lineage>
</organism>
<sequence length="89" mass="10507">CGEKEYNDLRISETSSCACFYLENENILNFQNLSIKIPTSYNPQGINFLSREEFIKQFVTIYLWSDNGIESIEEEVIFNQMLSTFRFLE</sequence>